<protein>
    <submittedName>
        <fullName evidence="2">Uncharacterized protein</fullName>
    </submittedName>
</protein>
<name>A0AAN8LSS4_9TELE</name>
<proteinExistence type="predicted"/>
<evidence type="ECO:0000256" key="1">
    <source>
        <dbReference type="SAM" id="MobiDB-lite"/>
    </source>
</evidence>
<accession>A0AAN8LSS4</accession>
<dbReference type="AlphaFoldDB" id="A0AAN8LSS4"/>
<evidence type="ECO:0000313" key="3">
    <source>
        <dbReference type="Proteomes" id="UP001356427"/>
    </source>
</evidence>
<reference evidence="2 3" key="1">
    <citation type="submission" date="2021-04" db="EMBL/GenBank/DDBJ databases">
        <authorList>
            <person name="De Guttry C."/>
            <person name="Zahm M."/>
            <person name="Klopp C."/>
            <person name="Cabau C."/>
            <person name="Louis A."/>
            <person name="Berthelot C."/>
            <person name="Parey E."/>
            <person name="Roest Crollius H."/>
            <person name="Montfort J."/>
            <person name="Robinson-Rechavi M."/>
            <person name="Bucao C."/>
            <person name="Bouchez O."/>
            <person name="Gislard M."/>
            <person name="Lluch J."/>
            <person name="Milhes M."/>
            <person name="Lampietro C."/>
            <person name="Lopez Roques C."/>
            <person name="Donnadieu C."/>
            <person name="Braasch I."/>
            <person name="Desvignes T."/>
            <person name="Postlethwait J."/>
            <person name="Bobe J."/>
            <person name="Wedekind C."/>
            <person name="Guiguen Y."/>
        </authorList>
    </citation>
    <scope>NUCLEOTIDE SEQUENCE [LARGE SCALE GENOMIC DNA]</scope>
    <source>
        <strain evidence="2">Cs_M1</strain>
        <tissue evidence="2">Blood</tissue>
    </source>
</reference>
<dbReference type="EMBL" id="JAGTTL010000015">
    <property type="protein sequence ID" value="KAK6311605.1"/>
    <property type="molecule type" value="Genomic_DNA"/>
</dbReference>
<feature type="region of interest" description="Disordered" evidence="1">
    <location>
        <begin position="1"/>
        <end position="25"/>
    </location>
</feature>
<organism evidence="2 3">
    <name type="scientific">Coregonus suidteri</name>
    <dbReference type="NCBI Taxonomy" id="861788"/>
    <lineage>
        <taxon>Eukaryota</taxon>
        <taxon>Metazoa</taxon>
        <taxon>Chordata</taxon>
        <taxon>Craniata</taxon>
        <taxon>Vertebrata</taxon>
        <taxon>Euteleostomi</taxon>
        <taxon>Actinopterygii</taxon>
        <taxon>Neopterygii</taxon>
        <taxon>Teleostei</taxon>
        <taxon>Protacanthopterygii</taxon>
        <taxon>Salmoniformes</taxon>
        <taxon>Salmonidae</taxon>
        <taxon>Coregoninae</taxon>
        <taxon>Coregonus</taxon>
    </lineage>
</organism>
<dbReference type="Proteomes" id="UP001356427">
    <property type="component" value="Unassembled WGS sequence"/>
</dbReference>
<comment type="caution">
    <text evidence="2">The sequence shown here is derived from an EMBL/GenBank/DDBJ whole genome shotgun (WGS) entry which is preliminary data.</text>
</comment>
<evidence type="ECO:0000313" key="2">
    <source>
        <dbReference type="EMBL" id="KAK6311605.1"/>
    </source>
</evidence>
<feature type="compositionally biased region" description="Basic and acidic residues" evidence="1">
    <location>
        <begin position="83"/>
        <end position="94"/>
    </location>
</feature>
<sequence length="106" mass="11858">MQRAFKQFHQARGKSDSELQKISGGIRDQRPSHRWCRRLVYFSISGLWPICDHALLRVQPSEAGAALLFSYQAVISSNNGGRLELERGGPEEGVKVPSEAEAEESF</sequence>
<gene>
    <name evidence="2" type="ORF">J4Q44_G00172690</name>
</gene>
<keyword evidence="3" id="KW-1185">Reference proteome</keyword>
<feature type="region of interest" description="Disordered" evidence="1">
    <location>
        <begin position="82"/>
        <end position="106"/>
    </location>
</feature>